<dbReference type="OrthoDB" id="1769456at2"/>
<dbReference type="Gene3D" id="3.30.2310.20">
    <property type="entry name" value="RelE-like"/>
    <property type="match status" value="1"/>
</dbReference>
<proteinExistence type="predicted"/>
<dbReference type="InterPro" id="IPR035093">
    <property type="entry name" value="RelE/ParE_toxin_dom_sf"/>
</dbReference>
<keyword evidence="3" id="KW-1185">Reference proteome</keyword>
<dbReference type="Proteomes" id="UP000184301">
    <property type="component" value="Unassembled WGS sequence"/>
</dbReference>
<accession>A0A1M6NZ16</accession>
<protein>
    <submittedName>
        <fullName evidence="2">Plasmid stabilization system protein ParE</fullName>
    </submittedName>
</protein>
<reference evidence="2 3" key="1">
    <citation type="submission" date="2016-11" db="EMBL/GenBank/DDBJ databases">
        <authorList>
            <person name="Jaros S."/>
            <person name="Januszkiewicz K."/>
            <person name="Wedrychowicz H."/>
        </authorList>
    </citation>
    <scope>NUCLEOTIDE SEQUENCE [LARGE SCALE GENOMIC DNA]</scope>
    <source>
        <strain evidence="2 3">DSM 15480</strain>
    </source>
</reference>
<dbReference type="RefSeq" id="WP_073109371.1">
    <property type="nucleotide sequence ID" value="NZ_FQZY01000025.1"/>
</dbReference>
<evidence type="ECO:0000313" key="2">
    <source>
        <dbReference type="EMBL" id="SHK00969.1"/>
    </source>
</evidence>
<organism evidence="2 3">
    <name type="scientific">Hespellia stercorisuis DSM 15480</name>
    <dbReference type="NCBI Taxonomy" id="1121950"/>
    <lineage>
        <taxon>Bacteria</taxon>
        <taxon>Bacillati</taxon>
        <taxon>Bacillota</taxon>
        <taxon>Clostridia</taxon>
        <taxon>Lachnospirales</taxon>
        <taxon>Lachnospiraceae</taxon>
        <taxon>Hespellia</taxon>
    </lineage>
</organism>
<sequence length="103" mass="12297">MVYKLIITDRAEELLDQLVNYILFKLKNEPAAKHLLEGVEQLYDRMEENPFQFADCRDSFLKSKGYKEAVVKDMDYILIFRVDDDIVYVLGIFHQLENYKEKL</sequence>
<dbReference type="EMBL" id="FQZY01000025">
    <property type="protein sequence ID" value="SHK00969.1"/>
    <property type="molecule type" value="Genomic_DNA"/>
</dbReference>
<evidence type="ECO:0000313" key="3">
    <source>
        <dbReference type="Proteomes" id="UP000184301"/>
    </source>
</evidence>
<keyword evidence="1" id="KW-1277">Toxin-antitoxin system</keyword>
<gene>
    <name evidence="2" type="ORF">SAMN02745243_01977</name>
</gene>
<dbReference type="AlphaFoldDB" id="A0A1M6NZ16"/>
<dbReference type="Pfam" id="PF05016">
    <property type="entry name" value="ParE_toxin"/>
    <property type="match status" value="1"/>
</dbReference>
<dbReference type="SUPFAM" id="SSF143011">
    <property type="entry name" value="RelE-like"/>
    <property type="match status" value="1"/>
</dbReference>
<evidence type="ECO:0000256" key="1">
    <source>
        <dbReference type="ARBA" id="ARBA00022649"/>
    </source>
</evidence>
<name>A0A1M6NZ16_9FIRM</name>
<dbReference type="STRING" id="1121950.SAMN02745243_01977"/>
<dbReference type="InterPro" id="IPR007712">
    <property type="entry name" value="RelE/ParE_toxin"/>
</dbReference>